<keyword evidence="1" id="KW-0378">Hydrolase</keyword>
<sequence>MNKRPIRLVISDIDGTILNDQHQVDYQLKTQLPLLQEKGIPFVLASARSPLGMEPIAQQLGLIDNPLACYNGALVIKGNSQNYDVLMEHGLDKKEVQYLLELVQEKFPAVAINLYSGKDWFAEQIDKWVQEEADITGENPILQSLVSVVEDRASIHKLLLIGEAATIQNLHDYLQNTNFPKTAFYLSKENYLEVTAKQVSKENALQEIAHFYHIPLQQVMAIGDNFNDLPMLKLAGLGVAMGNAPKAVKEQAAAVTHTNNNHGVAQAIEQYVLDQQLSFQNTIEKLTDS</sequence>
<dbReference type="InterPro" id="IPR006379">
    <property type="entry name" value="HAD-SF_hydro_IIB"/>
</dbReference>
<gene>
    <name evidence="1" type="ORF">NCTC10713_01578</name>
</gene>
<dbReference type="SFLD" id="SFLDG01140">
    <property type="entry name" value="C2.B:_Phosphomannomutase_and_P"/>
    <property type="match status" value="1"/>
</dbReference>
<dbReference type="SFLD" id="SFLDS00003">
    <property type="entry name" value="Haloacid_Dehalogenase"/>
    <property type="match status" value="1"/>
</dbReference>
<evidence type="ECO:0000313" key="1">
    <source>
        <dbReference type="EMBL" id="VED98573.1"/>
    </source>
</evidence>
<proteinExistence type="predicted"/>
<dbReference type="Proteomes" id="UP000278419">
    <property type="component" value="Chromosome"/>
</dbReference>
<accession>A0A448AJI8</accession>
<reference evidence="1 2" key="1">
    <citation type="submission" date="2018-12" db="EMBL/GenBank/DDBJ databases">
        <authorList>
            <consortium name="Pathogen Informatics"/>
        </authorList>
    </citation>
    <scope>NUCLEOTIDE SEQUENCE [LARGE SCALE GENOMIC DNA]</scope>
    <source>
        <strain evidence="1 2">NCTC10713</strain>
    </source>
</reference>
<dbReference type="GO" id="GO:0005829">
    <property type="term" value="C:cytosol"/>
    <property type="evidence" value="ECO:0007669"/>
    <property type="project" value="TreeGrafter"/>
</dbReference>
<dbReference type="InterPro" id="IPR023214">
    <property type="entry name" value="HAD_sf"/>
</dbReference>
<dbReference type="PRINTS" id="PR00119">
    <property type="entry name" value="CATATPASE"/>
</dbReference>
<name>A0A448AJI8_STRAP</name>
<dbReference type="NCBIfam" id="TIGR01484">
    <property type="entry name" value="HAD-SF-IIB"/>
    <property type="match status" value="1"/>
</dbReference>
<evidence type="ECO:0000313" key="2">
    <source>
        <dbReference type="Proteomes" id="UP000278419"/>
    </source>
</evidence>
<dbReference type="InterPro" id="IPR036412">
    <property type="entry name" value="HAD-like_sf"/>
</dbReference>
<dbReference type="InterPro" id="IPR000150">
    <property type="entry name" value="Cof"/>
</dbReference>
<dbReference type="SUPFAM" id="SSF56784">
    <property type="entry name" value="HAD-like"/>
    <property type="match status" value="1"/>
</dbReference>
<organism evidence="1 2">
    <name type="scientific">Streptococcus anginosus</name>
    <dbReference type="NCBI Taxonomy" id="1328"/>
    <lineage>
        <taxon>Bacteria</taxon>
        <taxon>Bacillati</taxon>
        <taxon>Bacillota</taxon>
        <taxon>Bacilli</taxon>
        <taxon>Lactobacillales</taxon>
        <taxon>Streptococcaceae</taxon>
        <taxon>Streptococcus</taxon>
        <taxon>Streptococcus anginosus group</taxon>
    </lineage>
</organism>
<dbReference type="AlphaFoldDB" id="A0A448AJI8"/>
<dbReference type="GO" id="GO:0000287">
    <property type="term" value="F:magnesium ion binding"/>
    <property type="evidence" value="ECO:0007669"/>
    <property type="project" value="TreeGrafter"/>
</dbReference>
<dbReference type="PROSITE" id="PS01229">
    <property type="entry name" value="COF_2"/>
    <property type="match status" value="1"/>
</dbReference>
<protein>
    <submittedName>
        <fullName evidence="1">Cof-like hydrolase</fullName>
    </submittedName>
</protein>
<dbReference type="Pfam" id="PF08282">
    <property type="entry name" value="Hydrolase_3"/>
    <property type="match status" value="1"/>
</dbReference>
<dbReference type="SFLD" id="SFLDG01144">
    <property type="entry name" value="C2.B.4:_PGP_Like"/>
    <property type="match status" value="1"/>
</dbReference>
<dbReference type="PANTHER" id="PTHR10000:SF8">
    <property type="entry name" value="HAD SUPERFAMILY HYDROLASE-LIKE, TYPE 3"/>
    <property type="match status" value="1"/>
</dbReference>
<dbReference type="PROSITE" id="PS01228">
    <property type="entry name" value="COF_1"/>
    <property type="match status" value="1"/>
</dbReference>
<dbReference type="GeneID" id="93964106"/>
<dbReference type="CDD" id="cd07516">
    <property type="entry name" value="HAD_Pase"/>
    <property type="match status" value="1"/>
</dbReference>
<dbReference type="EMBL" id="LR134283">
    <property type="protein sequence ID" value="VED98573.1"/>
    <property type="molecule type" value="Genomic_DNA"/>
</dbReference>
<dbReference type="NCBIfam" id="TIGR00099">
    <property type="entry name" value="Cof-subfamily"/>
    <property type="match status" value="1"/>
</dbReference>
<dbReference type="Gene3D" id="3.30.1240.10">
    <property type="match status" value="1"/>
</dbReference>
<dbReference type="Gene3D" id="3.40.50.1000">
    <property type="entry name" value="HAD superfamily/HAD-like"/>
    <property type="match status" value="1"/>
</dbReference>
<dbReference type="RefSeq" id="WP_003030945.1">
    <property type="nucleotide sequence ID" value="NZ_AP018548.1"/>
</dbReference>
<dbReference type="PANTHER" id="PTHR10000">
    <property type="entry name" value="PHOSPHOSERINE PHOSPHATASE"/>
    <property type="match status" value="1"/>
</dbReference>
<dbReference type="GO" id="GO:0016791">
    <property type="term" value="F:phosphatase activity"/>
    <property type="evidence" value="ECO:0007669"/>
    <property type="project" value="TreeGrafter"/>
</dbReference>